<dbReference type="InterPro" id="IPR027785">
    <property type="entry name" value="UvrD-like_helicase_C"/>
</dbReference>
<dbReference type="Pfam" id="PF13245">
    <property type="entry name" value="AAA_19"/>
    <property type="match status" value="1"/>
</dbReference>
<evidence type="ECO:0000259" key="8">
    <source>
        <dbReference type="Pfam" id="PF23139"/>
    </source>
</evidence>
<name>A0A3G6JGD6_LACDL</name>
<proteinExistence type="inferred from homology"/>
<evidence type="ECO:0000256" key="1">
    <source>
        <dbReference type="ARBA" id="ARBA00022741"/>
    </source>
</evidence>
<evidence type="ECO:0000259" key="7">
    <source>
        <dbReference type="Pfam" id="PF18335"/>
    </source>
</evidence>
<protein>
    <recommendedName>
        <fullName evidence="3">ATP-dependent RecD2 DNA helicase</fullName>
        <ecNumber evidence="3">5.6.2.3</ecNumber>
    </recommendedName>
    <alternativeName>
        <fullName evidence="3">DNA 5'-3' helicase subunit RecD2</fullName>
    </alternativeName>
</protein>
<keyword evidence="3 9" id="KW-0347">Helicase</keyword>
<dbReference type="Pfam" id="PF18335">
    <property type="entry name" value="SH3_13"/>
    <property type="match status" value="1"/>
</dbReference>
<keyword evidence="3" id="KW-0238">DNA-binding</keyword>
<feature type="domain" description="UvrD-like helicase C-terminal" evidence="5">
    <location>
        <begin position="654"/>
        <end position="701"/>
    </location>
</feature>
<dbReference type="PANTHER" id="PTHR43788">
    <property type="entry name" value="DNA2/NAM7 HELICASE FAMILY MEMBER"/>
    <property type="match status" value="1"/>
</dbReference>
<dbReference type="SUPFAM" id="SSF52540">
    <property type="entry name" value="P-loop containing nucleoside triphosphate hydrolases"/>
    <property type="match status" value="2"/>
</dbReference>
<dbReference type="EMBL" id="CP031023">
    <property type="protein sequence ID" value="AZA17117.1"/>
    <property type="molecule type" value="Genomic_DNA"/>
</dbReference>
<dbReference type="Gene3D" id="2.30.30.940">
    <property type="match status" value="1"/>
</dbReference>
<keyword evidence="2" id="KW-0067">ATP-binding</keyword>
<dbReference type="GO" id="GO:0017116">
    <property type="term" value="F:single-stranded DNA helicase activity"/>
    <property type="evidence" value="ECO:0007669"/>
    <property type="project" value="TreeGrafter"/>
</dbReference>
<dbReference type="GO" id="GO:0009338">
    <property type="term" value="C:exodeoxyribonuclease V complex"/>
    <property type="evidence" value="ECO:0007669"/>
    <property type="project" value="TreeGrafter"/>
</dbReference>
<comment type="similarity">
    <text evidence="3">Belongs to the RecD family. RecD2 subfamily.</text>
</comment>
<accession>A0A3G6JGD6</accession>
<dbReference type="GO" id="GO:0016887">
    <property type="term" value="F:ATP hydrolysis activity"/>
    <property type="evidence" value="ECO:0007669"/>
    <property type="project" value="RHEA"/>
</dbReference>
<dbReference type="Pfam" id="PF23139">
    <property type="entry name" value="OB_YrrC"/>
    <property type="match status" value="1"/>
</dbReference>
<dbReference type="InterPro" id="IPR050534">
    <property type="entry name" value="Coronavir_polyprotein_1ab"/>
</dbReference>
<keyword evidence="3" id="KW-0378">Hydrolase</keyword>
<dbReference type="HAMAP" id="MF_01488">
    <property type="entry name" value="RecD2"/>
    <property type="match status" value="1"/>
</dbReference>
<evidence type="ECO:0000259" key="5">
    <source>
        <dbReference type="Pfam" id="PF13538"/>
    </source>
</evidence>
<organism evidence="9">
    <name type="scientific">Lactobacillus delbrueckii subsp. lactis</name>
    <dbReference type="NCBI Taxonomy" id="29397"/>
    <lineage>
        <taxon>Bacteria</taxon>
        <taxon>Bacillati</taxon>
        <taxon>Bacillota</taxon>
        <taxon>Bacilli</taxon>
        <taxon>Lactobacillales</taxon>
        <taxon>Lactobacillaceae</taxon>
        <taxon>Lactobacillus</taxon>
    </lineage>
</organism>
<sequence length="796" mass="87161">MTEFSGEVKSVIYENAQNMYKILLVAVSQPLAGYDDDEIKVTGTFGDLELGQEYNFTGDLVTHPKYGLQFQATGCQPALPKETGGVVKYLSSDKFPGIGPKTAGKIVDQLGSGGLKSLQADPALIAKLDLSQKQKDSLLSGLAQMDSFDDLAMTLASYGIPRKVAGRLYQKYHDQTLKKLQADPYLPLGEVTGYSFKQADHLGTGFGIALDSLERADGSILAVLLQALTMEGETYLELEELLPAAKELTNINFDRLAEAVNDLQDKKKVVVEKGRASLLAPFQVESEIVTDLEDLLAKGKEADYREKDLDQAIKRAERKLGISYDPEQKQAIKNAVTSPVSILTGGPGSGKTTIIDGILLVLKDLVDMDEEEAEEAILLAAPTGRAAKRMGEVTGYPAKTIHRLLGLGIDNSEEMELNDLEGEILIVDEMSMVDIYLFEKLLSAISNVHHLVFVGDKDQLPSVGAGKVFADLIEADFIPTCQLQVVHRQKDDSTIIPLAHAVNEGANPAVLLQKTASYSFIPCQPHAVPSAVEQITQAALKSGFAADDIQVLGAMYRGDGGINSLNDTLQRVINPEKVNDKAVEAHGENFRLHDRVLQLQNDPERGIYNGEIGKVVAVDPEMLEDEDDEVKLLVNFDGKEVAYTQADLNNLTRAYAITIHKSQGSEFPLVILCLTMQNYIMLKRNLLYTAITRASQKLVMVGEEQAFAQAMRVKGNERRTNLVWLLKDRFKPEEQSKQESSDSTENTLDKEEKAEDYILTGARISRAEISPMVGMEDLVQGCKNLAEIVRTKGPGA</sequence>
<dbReference type="Pfam" id="PF14490">
    <property type="entry name" value="HHH_RecD2"/>
    <property type="match status" value="1"/>
</dbReference>
<dbReference type="GO" id="GO:0003677">
    <property type="term" value="F:DNA binding"/>
    <property type="evidence" value="ECO:0007669"/>
    <property type="project" value="UniProtKB-UniRule"/>
</dbReference>
<keyword evidence="3" id="KW-0413">Isomerase</keyword>
<dbReference type="Gene3D" id="3.40.50.300">
    <property type="entry name" value="P-loop containing nucleotide triphosphate hydrolases"/>
    <property type="match status" value="2"/>
</dbReference>
<feature type="region of interest" description="Disordered" evidence="4">
    <location>
        <begin position="734"/>
        <end position="754"/>
    </location>
</feature>
<dbReference type="InterPro" id="IPR006345">
    <property type="entry name" value="RecD2"/>
</dbReference>
<dbReference type="CDD" id="cd18809">
    <property type="entry name" value="SF1_C_RecD"/>
    <property type="match status" value="1"/>
</dbReference>
<comment type="catalytic activity">
    <reaction evidence="3">
        <text>ATP + H2O = ADP + phosphate + H(+)</text>
        <dbReference type="Rhea" id="RHEA:13065"/>
        <dbReference type="ChEBI" id="CHEBI:15377"/>
        <dbReference type="ChEBI" id="CHEBI:15378"/>
        <dbReference type="ChEBI" id="CHEBI:30616"/>
        <dbReference type="ChEBI" id="CHEBI:43474"/>
        <dbReference type="ChEBI" id="CHEBI:456216"/>
        <dbReference type="EC" id="5.6.2.3"/>
    </reaction>
</comment>
<reference evidence="9" key="1">
    <citation type="submission" date="2018-07" db="EMBL/GenBank/DDBJ databases">
        <authorList>
            <person name="Somerville V."/>
        </authorList>
    </citation>
    <scope>NUCLEOTIDE SEQUENCE</scope>
    <source>
        <strain evidence="9">NWC_2_2</strain>
    </source>
</reference>
<feature type="domain" description="ATP-dependent RecD2 DNA helicase-like helix-hairpin-helix" evidence="6">
    <location>
        <begin position="146"/>
        <end position="235"/>
    </location>
</feature>
<dbReference type="EC" id="5.6.2.3" evidence="3"/>
<evidence type="ECO:0000256" key="2">
    <source>
        <dbReference type="ARBA" id="ARBA00022840"/>
    </source>
</evidence>
<dbReference type="InterPro" id="IPR055446">
    <property type="entry name" value="RecD2_N_OB"/>
</dbReference>
<dbReference type="GO" id="GO:0005524">
    <property type="term" value="F:ATP binding"/>
    <property type="evidence" value="ECO:0007669"/>
    <property type="project" value="UniProtKB-KW"/>
</dbReference>
<comment type="caution">
    <text evidence="3">Lacks conserved residue(s) required for the propagation of feature annotation.</text>
</comment>
<dbReference type="AlphaFoldDB" id="A0A3G6JGD6"/>
<feature type="domain" description="ATP-dependent RecD2 DNA helicase SH3" evidence="7">
    <location>
        <begin position="565"/>
        <end position="636"/>
    </location>
</feature>
<keyword evidence="1" id="KW-0547">Nucleotide-binding</keyword>
<evidence type="ECO:0000256" key="4">
    <source>
        <dbReference type="SAM" id="MobiDB-lite"/>
    </source>
</evidence>
<dbReference type="Pfam" id="PF13538">
    <property type="entry name" value="UvrD_C_2"/>
    <property type="match status" value="1"/>
</dbReference>
<dbReference type="InterPro" id="IPR041451">
    <property type="entry name" value="RecD2_SH13"/>
</dbReference>
<evidence type="ECO:0000256" key="3">
    <source>
        <dbReference type="HAMAP-Rule" id="MF_01488"/>
    </source>
</evidence>
<evidence type="ECO:0000313" key="9">
    <source>
        <dbReference type="EMBL" id="AZA17117.1"/>
    </source>
</evidence>
<evidence type="ECO:0000259" key="6">
    <source>
        <dbReference type="Pfam" id="PF14490"/>
    </source>
</evidence>
<dbReference type="GO" id="GO:0043139">
    <property type="term" value="F:5'-3' DNA helicase activity"/>
    <property type="evidence" value="ECO:0007669"/>
    <property type="project" value="UniProtKB-UniRule"/>
</dbReference>
<dbReference type="InterPro" id="IPR027417">
    <property type="entry name" value="P-loop_NTPase"/>
</dbReference>
<feature type="domain" description="ATP-dependent RecD2 DNA helicase OB-fold" evidence="8">
    <location>
        <begin position="1"/>
        <end position="80"/>
    </location>
</feature>
<dbReference type="Gene3D" id="1.10.10.2220">
    <property type="match status" value="1"/>
</dbReference>
<dbReference type="CDD" id="cd17933">
    <property type="entry name" value="DEXSc_RecD-like"/>
    <property type="match status" value="1"/>
</dbReference>
<dbReference type="NCBIfam" id="TIGR01448">
    <property type="entry name" value="recD_rel"/>
    <property type="match status" value="1"/>
</dbReference>
<gene>
    <name evidence="3" type="primary">recD2</name>
    <name evidence="9" type="ORF">DQL93_07520</name>
</gene>
<dbReference type="PANTHER" id="PTHR43788:SF6">
    <property type="entry name" value="DNA HELICASE B"/>
    <property type="match status" value="1"/>
</dbReference>
<comment type="function">
    <text evidence="3">DNA-dependent ATPase and ATP-dependent 5'-3' DNA helicase. Has no activity on blunt DNA or DNA with 3'-overhangs, requires at least 10 bases of 5'-ssDNA for helicase activity.</text>
</comment>
<dbReference type="InterPro" id="IPR029493">
    <property type="entry name" value="RecD2-like_HHH"/>
</dbReference>
<dbReference type="GO" id="GO:0006310">
    <property type="term" value="P:DNA recombination"/>
    <property type="evidence" value="ECO:0007669"/>
    <property type="project" value="InterPro"/>
</dbReference>